<dbReference type="EMBL" id="FNFC01000003">
    <property type="protein sequence ID" value="SDJ43412.1"/>
    <property type="molecule type" value="Genomic_DNA"/>
</dbReference>
<name>A0A1G8TPF5_9EURY</name>
<reference evidence="4 5" key="1">
    <citation type="submission" date="2016-10" db="EMBL/GenBank/DDBJ databases">
        <authorList>
            <person name="de Groot N.N."/>
        </authorList>
    </citation>
    <scope>NUCLEOTIDE SEQUENCE [LARGE SCALE GENOMIC DNA]</scope>
    <source>
        <strain evidence="4 5">IBRC-M10015</strain>
    </source>
</reference>
<feature type="domain" description="HTH bat-type" evidence="3">
    <location>
        <begin position="164"/>
        <end position="215"/>
    </location>
</feature>
<keyword evidence="5" id="KW-1185">Reference proteome</keyword>
<sequence>MGLLAEYEITCEGLPFVVIAREVPEATLELEFHPSETQYTAFLVRVTEGPAGAVEDAFDSGAFVAEYVPVEREEETPCYRVQPAVSMGDQLGAYVDDVSELQALAAADADIDRMRVTQTGWIQSGWFADRETLDRFRSFWQRNGTFTLRRLSPAGDAGDADAGLTGRQREALLTAHEMGYFEIPRTASLEEVASELDITASSLSERLRRGQSHLVDTVVSYSIE</sequence>
<dbReference type="AlphaFoldDB" id="A0A1G8TPF5"/>
<evidence type="ECO:0000256" key="2">
    <source>
        <dbReference type="ARBA" id="ARBA00023163"/>
    </source>
</evidence>
<evidence type="ECO:0000313" key="5">
    <source>
        <dbReference type="Proteomes" id="UP000198856"/>
    </source>
</evidence>
<evidence type="ECO:0000256" key="1">
    <source>
        <dbReference type="ARBA" id="ARBA00023015"/>
    </source>
</evidence>
<evidence type="ECO:0000313" key="4">
    <source>
        <dbReference type="EMBL" id="SDJ43412.1"/>
    </source>
</evidence>
<dbReference type="InterPro" id="IPR007050">
    <property type="entry name" value="HTH_bacterioopsin"/>
</dbReference>
<dbReference type="PANTHER" id="PTHR34236:SF1">
    <property type="entry name" value="DIMETHYL SULFOXIDE REDUCTASE TRANSCRIPTIONAL ACTIVATOR"/>
    <property type="match status" value="1"/>
</dbReference>
<dbReference type="OrthoDB" id="156233at2157"/>
<dbReference type="PANTHER" id="PTHR34236">
    <property type="entry name" value="DIMETHYL SULFOXIDE REDUCTASE TRANSCRIPTIONAL ACTIVATOR"/>
    <property type="match status" value="1"/>
</dbReference>
<keyword evidence="2" id="KW-0804">Transcription</keyword>
<protein>
    <submittedName>
        <fullName evidence="4">HTH DNA binding domain-containing protein</fullName>
    </submittedName>
</protein>
<evidence type="ECO:0000259" key="3">
    <source>
        <dbReference type="Pfam" id="PF04967"/>
    </source>
</evidence>
<dbReference type="Proteomes" id="UP000198856">
    <property type="component" value="Unassembled WGS sequence"/>
</dbReference>
<organism evidence="4 5">
    <name type="scientific">Halovenus aranensis</name>
    <dbReference type="NCBI Taxonomy" id="890420"/>
    <lineage>
        <taxon>Archaea</taxon>
        <taxon>Methanobacteriati</taxon>
        <taxon>Methanobacteriota</taxon>
        <taxon>Stenosarchaea group</taxon>
        <taxon>Halobacteria</taxon>
        <taxon>Halobacteriales</taxon>
        <taxon>Haloarculaceae</taxon>
        <taxon>Halovenus</taxon>
    </lineage>
</organism>
<accession>A0A1G8TPF5</accession>
<keyword evidence="1" id="KW-0805">Transcription regulation</keyword>
<dbReference type="Pfam" id="PF04967">
    <property type="entry name" value="HTH_10"/>
    <property type="match status" value="1"/>
</dbReference>
<proteinExistence type="predicted"/>
<gene>
    <name evidence="4" type="ORF">SAMN05216226_103180</name>
</gene>
<dbReference type="STRING" id="890420.SAMN05216226_103180"/>
<dbReference type="RefSeq" id="WP_092699815.1">
    <property type="nucleotide sequence ID" value="NZ_FNFC01000003.1"/>
</dbReference>